<accession>A0AA39UHF7</accession>
<protein>
    <recommendedName>
        <fullName evidence="7">Helicase ATP-binding domain-containing protein</fullName>
    </recommendedName>
</protein>
<proteinExistence type="inferred from homology"/>
<name>A0AA39UHF7_9AGAR</name>
<sequence>MSYTGIDGVVEVISLGEKGIRDVSFTSETSPKDKFEIIRDLNDGVHHDRLLYITPKNLCNTEFSGTLEPVYEDRGLNRLVMDEVHCISEWGHDF</sequence>
<gene>
    <name evidence="5" type="ORF">EDD18DRAFT_1364455</name>
</gene>
<evidence type="ECO:0000256" key="4">
    <source>
        <dbReference type="ARBA" id="ARBA00023242"/>
    </source>
</evidence>
<dbReference type="PANTHER" id="PTHR13710:SF153">
    <property type="entry name" value="RECQ-LIKE DNA HELICASE BLM"/>
    <property type="match status" value="1"/>
</dbReference>
<evidence type="ECO:0008006" key="7">
    <source>
        <dbReference type="Google" id="ProtNLM"/>
    </source>
</evidence>
<dbReference type="EMBL" id="JAUEPU010000092">
    <property type="protein sequence ID" value="KAK0479010.1"/>
    <property type="molecule type" value="Genomic_DNA"/>
</dbReference>
<keyword evidence="4" id="KW-0539">Nucleus</keyword>
<keyword evidence="3" id="KW-0413">Isomerase</keyword>
<evidence type="ECO:0000313" key="6">
    <source>
        <dbReference type="Proteomes" id="UP001175228"/>
    </source>
</evidence>
<comment type="similarity">
    <text evidence="1">Belongs to the helicase family. RecQ subfamily.</text>
</comment>
<organism evidence="5 6">
    <name type="scientific">Armillaria luteobubalina</name>
    <dbReference type="NCBI Taxonomy" id="153913"/>
    <lineage>
        <taxon>Eukaryota</taxon>
        <taxon>Fungi</taxon>
        <taxon>Dikarya</taxon>
        <taxon>Basidiomycota</taxon>
        <taxon>Agaricomycotina</taxon>
        <taxon>Agaricomycetes</taxon>
        <taxon>Agaricomycetidae</taxon>
        <taxon>Agaricales</taxon>
        <taxon>Marasmiineae</taxon>
        <taxon>Physalacriaceae</taxon>
        <taxon>Armillaria</taxon>
    </lineage>
</organism>
<dbReference type="GO" id="GO:0000724">
    <property type="term" value="P:double-strand break repair via homologous recombination"/>
    <property type="evidence" value="ECO:0007669"/>
    <property type="project" value="TreeGrafter"/>
</dbReference>
<evidence type="ECO:0000256" key="2">
    <source>
        <dbReference type="ARBA" id="ARBA00023125"/>
    </source>
</evidence>
<evidence type="ECO:0000256" key="3">
    <source>
        <dbReference type="ARBA" id="ARBA00023235"/>
    </source>
</evidence>
<evidence type="ECO:0000313" key="5">
    <source>
        <dbReference type="EMBL" id="KAK0479010.1"/>
    </source>
</evidence>
<dbReference type="InterPro" id="IPR027417">
    <property type="entry name" value="P-loop_NTPase"/>
</dbReference>
<dbReference type="GO" id="GO:0043138">
    <property type="term" value="F:3'-5' DNA helicase activity"/>
    <property type="evidence" value="ECO:0007669"/>
    <property type="project" value="TreeGrafter"/>
</dbReference>
<keyword evidence="6" id="KW-1185">Reference proteome</keyword>
<reference evidence="5" key="1">
    <citation type="submission" date="2023-06" db="EMBL/GenBank/DDBJ databases">
        <authorList>
            <consortium name="Lawrence Berkeley National Laboratory"/>
            <person name="Ahrendt S."/>
            <person name="Sahu N."/>
            <person name="Indic B."/>
            <person name="Wong-Bajracharya J."/>
            <person name="Merenyi Z."/>
            <person name="Ke H.-M."/>
            <person name="Monk M."/>
            <person name="Kocsube S."/>
            <person name="Drula E."/>
            <person name="Lipzen A."/>
            <person name="Balint B."/>
            <person name="Henrissat B."/>
            <person name="Andreopoulos B."/>
            <person name="Martin F.M."/>
            <person name="Harder C.B."/>
            <person name="Rigling D."/>
            <person name="Ford K.L."/>
            <person name="Foster G.D."/>
            <person name="Pangilinan J."/>
            <person name="Papanicolaou A."/>
            <person name="Barry K."/>
            <person name="LaButti K."/>
            <person name="Viragh M."/>
            <person name="Koriabine M."/>
            <person name="Yan M."/>
            <person name="Riley R."/>
            <person name="Champramary S."/>
            <person name="Plett K.L."/>
            <person name="Tsai I.J."/>
            <person name="Slot J."/>
            <person name="Sipos G."/>
            <person name="Plett J."/>
            <person name="Nagy L.G."/>
            <person name="Grigoriev I.V."/>
        </authorList>
    </citation>
    <scope>NUCLEOTIDE SEQUENCE</scope>
    <source>
        <strain evidence="5">HWK02</strain>
    </source>
</reference>
<evidence type="ECO:0000256" key="1">
    <source>
        <dbReference type="ARBA" id="ARBA00005446"/>
    </source>
</evidence>
<dbReference type="GO" id="GO:0009378">
    <property type="term" value="F:four-way junction helicase activity"/>
    <property type="evidence" value="ECO:0007669"/>
    <property type="project" value="TreeGrafter"/>
</dbReference>
<dbReference type="PANTHER" id="PTHR13710">
    <property type="entry name" value="DNA HELICASE RECQ FAMILY MEMBER"/>
    <property type="match status" value="1"/>
</dbReference>
<dbReference type="GO" id="GO:0003677">
    <property type="term" value="F:DNA binding"/>
    <property type="evidence" value="ECO:0007669"/>
    <property type="project" value="UniProtKB-KW"/>
</dbReference>
<keyword evidence="2" id="KW-0238">DNA-binding</keyword>
<dbReference type="GO" id="GO:0005634">
    <property type="term" value="C:nucleus"/>
    <property type="evidence" value="ECO:0007669"/>
    <property type="project" value="TreeGrafter"/>
</dbReference>
<dbReference type="Proteomes" id="UP001175228">
    <property type="component" value="Unassembled WGS sequence"/>
</dbReference>
<comment type="caution">
    <text evidence="5">The sequence shown here is derived from an EMBL/GenBank/DDBJ whole genome shotgun (WGS) entry which is preliminary data.</text>
</comment>
<dbReference type="GO" id="GO:0005737">
    <property type="term" value="C:cytoplasm"/>
    <property type="evidence" value="ECO:0007669"/>
    <property type="project" value="TreeGrafter"/>
</dbReference>
<dbReference type="SUPFAM" id="SSF52540">
    <property type="entry name" value="P-loop containing nucleoside triphosphate hydrolases"/>
    <property type="match status" value="1"/>
</dbReference>
<dbReference type="AlphaFoldDB" id="A0AA39UHF7"/>
<dbReference type="Gene3D" id="3.40.50.300">
    <property type="entry name" value="P-loop containing nucleotide triphosphate hydrolases"/>
    <property type="match status" value="1"/>
</dbReference>
<dbReference type="GO" id="GO:0005694">
    <property type="term" value="C:chromosome"/>
    <property type="evidence" value="ECO:0007669"/>
    <property type="project" value="TreeGrafter"/>
</dbReference>